<sequence length="631" mass="72266">MSKMHLKLRPRTLQTQKDNDRVCETVYSDWLYARISESSGLENELLQPQLSDGPQQNSSGSVYGQIYKAKLMADGRLKLEECLAGNPEQADFSKNCFRIVGIERVDSQQFTLNIVGSGDPGEPQRQLLCYHPYADKTDKWIEHIQPILQDEIKHLRVTGQFQPIFSFTLQLIFCEKLMDRLQNLSGSQDMKGVNLYKVLIDQNMIILQSVRNVEDRCTFPLSDISVTKNAPVGVHQNDSLLFTLYCGGRGVVCKPMDELQYHIFLILVELWSRSTQVSQPPSKDIKTLLAETLFTGGFLLMGTSPTTLHRTLVRIIRGSKTLECIDLSGRLERFEVHRSQVAKVNSHDNNFVCRVVARQVLPTYVKNDMVEFYVGLPTREALEKWNRQFTVSPSTALRFIDIILKEMRSRDCGWLVSSTDASISRYLSDLNKLHECFALLELTQGQLGRTLNDVAEWPGVRLVYFLFFLLTHLSDPIVTSHIQRAMSKLMSQTWFETDRKSLPMNIAHTLRQLSTFQLRVLTRLAIYFISEQLIRLPELTTLAPVERLSVMIAYWEPLTQALCGIRDDRQNIQPIGVTYFLSAYQYLLQTMLVKQCSNLNTESSRTPNALSLRSTSTNPLTFWLKDNKDAR</sequence>
<protein>
    <submittedName>
        <fullName evidence="1">Uncharacterized protein</fullName>
    </submittedName>
</protein>
<reference evidence="1 2" key="1">
    <citation type="journal article" date="2018" name="Biotechnol. Adv.">
        <title>Improved genomic resources and new bioinformatic workflow for the carcinogenic parasite Clonorchis sinensis: Biotechnological implications.</title>
        <authorList>
            <person name="Wang D."/>
            <person name="Korhonen P.K."/>
            <person name="Gasser R.B."/>
            <person name="Young N.D."/>
        </authorList>
    </citation>
    <scope>NUCLEOTIDE SEQUENCE [LARGE SCALE GENOMIC DNA]</scope>
    <source>
        <strain evidence="1">Cs-k2</strain>
    </source>
</reference>
<gene>
    <name evidence="1" type="ORF">CSKR_106352</name>
</gene>
<dbReference type="OrthoDB" id="6251429at2759"/>
<evidence type="ECO:0000313" key="2">
    <source>
        <dbReference type="Proteomes" id="UP000286415"/>
    </source>
</evidence>
<accession>A0A3R7GKZ0</accession>
<dbReference type="Proteomes" id="UP000286415">
    <property type="component" value="Unassembled WGS sequence"/>
</dbReference>
<organism evidence="1 2">
    <name type="scientific">Clonorchis sinensis</name>
    <name type="common">Chinese liver fluke</name>
    <dbReference type="NCBI Taxonomy" id="79923"/>
    <lineage>
        <taxon>Eukaryota</taxon>
        <taxon>Metazoa</taxon>
        <taxon>Spiralia</taxon>
        <taxon>Lophotrochozoa</taxon>
        <taxon>Platyhelminthes</taxon>
        <taxon>Trematoda</taxon>
        <taxon>Digenea</taxon>
        <taxon>Opisthorchiida</taxon>
        <taxon>Opisthorchiata</taxon>
        <taxon>Opisthorchiidae</taxon>
        <taxon>Clonorchis</taxon>
    </lineage>
</organism>
<comment type="caution">
    <text evidence="1">The sequence shown here is derived from an EMBL/GenBank/DDBJ whole genome shotgun (WGS) entry which is preliminary data.</text>
</comment>
<evidence type="ECO:0000313" key="1">
    <source>
        <dbReference type="EMBL" id="KAG5441911.1"/>
    </source>
</evidence>
<proteinExistence type="predicted"/>
<name>A0A3R7GKZ0_CLOSI</name>
<dbReference type="AlphaFoldDB" id="A0A3R7GKZ0"/>
<reference evidence="1 2" key="2">
    <citation type="journal article" date="2021" name="Genomics">
        <title>High-quality reference genome for Clonorchis sinensis.</title>
        <authorList>
            <person name="Young N.D."/>
            <person name="Stroehlein A.J."/>
            <person name="Kinkar L."/>
            <person name="Wang T."/>
            <person name="Sohn W.M."/>
            <person name="Chang B.C.H."/>
            <person name="Kaur P."/>
            <person name="Weisz D."/>
            <person name="Dudchenko O."/>
            <person name="Aiden E.L."/>
            <person name="Korhonen P.K."/>
            <person name="Gasser R.B."/>
        </authorList>
    </citation>
    <scope>NUCLEOTIDE SEQUENCE [LARGE SCALE GENOMIC DNA]</scope>
    <source>
        <strain evidence="1">Cs-k2</strain>
    </source>
</reference>
<dbReference type="InParanoid" id="A0A3R7GKZ0"/>
<keyword evidence="2" id="KW-1185">Reference proteome</keyword>
<dbReference type="EMBL" id="NIRI02000076">
    <property type="protein sequence ID" value="KAG5441911.1"/>
    <property type="molecule type" value="Genomic_DNA"/>
</dbReference>